<evidence type="ECO:0000313" key="1">
    <source>
        <dbReference type="EMBL" id="APH39473.1"/>
    </source>
</evidence>
<organism evidence="1 3">
    <name type="scientific">Methanohalophilus halophilus</name>
    <dbReference type="NCBI Taxonomy" id="2177"/>
    <lineage>
        <taxon>Archaea</taxon>
        <taxon>Methanobacteriati</taxon>
        <taxon>Methanobacteriota</taxon>
        <taxon>Stenosarchaea group</taxon>
        <taxon>Methanomicrobia</taxon>
        <taxon>Methanosarcinales</taxon>
        <taxon>Methanosarcinaceae</taxon>
        <taxon>Methanohalophilus</taxon>
    </lineage>
</organism>
<proteinExistence type="predicted"/>
<name>A0A1L3Q3R1_9EURY</name>
<dbReference type="AlphaFoldDB" id="A0A1L3Q3R1"/>
<evidence type="ECO:0000313" key="3">
    <source>
        <dbReference type="Proteomes" id="UP000186879"/>
    </source>
</evidence>
<dbReference type="EMBL" id="FNMU01000007">
    <property type="protein sequence ID" value="SDW99145.1"/>
    <property type="molecule type" value="Genomic_DNA"/>
</dbReference>
<evidence type="ECO:0000313" key="4">
    <source>
        <dbReference type="Proteomes" id="UP000198669"/>
    </source>
</evidence>
<evidence type="ECO:0000313" key="2">
    <source>
        <dbReference type="EMBL" id="SDW99145.1"/>
    </source>
</evidence>
<dbReference type="KEGG" id="mhaz:BHR79_08255"/>
<keyword evidence="3" id="KW-1185">Reference proteome</keyword>
<dbReference type="STRING" id="2177.BHR79_08255"/>
<gene>
    <name evidence="1" type="ORF">BHR79_08255</name>
    <name evidence="2" type="ORF">SAMN04515625_2038</name>
</gene>
<dbReference type="RefSeq" id="WP_072561897.1">
    <property type="nucleotide sequence ID" value="NZ_CP017921.1"/>
</dbReference>
<reference evidence="1 3" key="1">
    <citation type="submission" date="2016-10" db="EMBL/GenBank/DDBJ databases">
        <title>Methanohalophilus halophilus.</title>
        <authorList>
            <person name="L'haridon S."/>
        </authorList>
    </citation>
    <scope>NUCLEOTIDE SEQUENCE [LARGE SCALE GENOMIC DNA]</scope>
    <source>
        <strain evidence="1 3">Z-7982</strain>
    </source>
</reference>
<dbReference type="Proteomes" id="UP000186879">
    <property type="component" value="Chromosome"/>
</dbReference>
<accession>A0A1L3Q3R1</accession>
<protein>
    <submittedName>
        <fullName evidence="2">CRISP-associated protein Cas1</fullName>
    </submittedName>
</protein>
<dbReference type="GeneID" id="30583754"/>
<dbReference type="Proteomes" id="UP000198669">
    <property type="component" value="Unassembled WGS sequence"/>
</dbReference>
<reference evidence="2 4" key="2">
    <citation type="submission" date="2016-10" db="EMBL/GenBank/DDBJ databases">
        <authorList>
            <person name="de Groot N.N."/>
        </authorList>
    </citation>
    <scope>NUCLEOTIDE SEQUENCE [LARGE SCALE GENOMIC DNA]</scope>
    <source>
        <strain evidence="2 4">Z-7982</strain>
    </source>
</reference>
<dbReference type="EMBL" id="CP017921">
    <property type="protein sequence ID" value="APH39473.1"/>
    <property type="molecule type" value="Genomic_DNA"/>
</dbReference>
<sequence length="91" mass="10835">MLLKTRELAQHLVGKRKTVDFMFPVYEIERQDNMEIRQLILDISYVEWKKLGFSKGTLHYIKQNAKYGKPFGLNAHVRERLDEWDKLGCAH</sequence>